<feature type="compositionally biased region" description="Basic and acidic residues" evidence="13">
    <location>
        <begin position="1"/>
        <end position="10"/>
    </location>
</feature>
<dbReference type="PANTHER" id="PTHR30538:SF1">
    <property type="entry name" value="L-LYSINE 2,3-AMINOMUTASE"/>
    <property type="match status" value="1"/>
</dbReference>
<dbReference type="InterPro" id="IPR007197">
    <property type="entry name" value="rSAM"/>
</dbReference>
<comment type="caution">
    <text evidence="15">The sequence shown here is derived from an EMBL/GenBank/DDBJ whole genome shotgun (WGS) entry which is preliminary data.</text>
</comment>
<dbReference type="Pfam" id="PF04055">
    <property type="entry name" value="Radical_SAM"/>
    <property type="match status" value="1"/>
</dbReference>
<evidence type="ECO:0000256" key="7">
    <source>
        <dbReference type="ARBA" id="ARBA00022898"/>
    </source>
</evidence>
<evidence type="ECO:0000256" key="4">
    <source>
        <dbReference type="ARBA" id="ARBA00022485"/>
    </source>
</evidence>
<keyword evidence="6 11" id="KW-0479">Metal-binding</keyword>
<dbReference type="SUPFAM" id="SSF102114">
    <property type="entry name" value="Radical SAM enzymes"/>
    <property type="match status" value="1"/>
</dbReference>
<dbReference type="PIRSF" id="PIRSF004911">
    <property type="entry name" value="DUF160"/>
    <property type="match status" value="1"/>
</dbReference>
<dbReference type="EMBL" id="JALJRB010000001">
    <property type="protein sequence ID" value="MCJ8499067.1"/>
    <property type="molecule type" value="Genomic_DNA"/>
</dbReference>
<dbReference type="NCBIfam" id="TIGR00238">
    <property type="entry name" value="KamA family radical SAM protein"/>
    <property type="match status" value="1"/>
</dbReference>
<evidence type="ECO:0000256" key="11">
    <source>
        <dbReference type="PIRSR" id="PIRSR004911-1"/>
    </source>
</evidence>
<dbReference type="AlphaFoldDB" id="A0AA41QY35"/>
<dbReference type="Proteomes" id="UP001165427">
    <property type="component" value="Unassembled WGS sequence"/>
</dbReference>
<feature type="domain" description="Radical SAM core" evidence="14">
    <location>
        <begin position="86"/>
        <end position="299"/>
    </location>
</feature>
<feature type="binding site" evidence="11">
    <location>
        <position position="104"/>
    </location>
    <ligand>
        <name>[4Fe-4S] cluster</name>
        <dbReference type="ChEBI" id="CHEBI:49883"/>
        <note>4Fe-4S-S-AdoMet</note>
    </ligand>
</feature>
<feature type="modified residue" description="N6-(pyridoxal phosphate)lysine" evidence="12">
    <location>
        <position position="311"/>
    </location>
</feature>
<feature type="region of interest" description="Disordered" evidence="13">
    <location>
        <begin position="1"/>
        <end position="21"/>
    </location>
</feature>
<protein>
    <submittedName>
        <fullName evidence="15">KamA family radical SAM protein</fullName>
    </submittedName>
</protein>
<evidence type="ECO:0000256" key="3">
    <source>
        <dbReference type="ARBA" id="ARBA00008703"/>
    </source>
</evidence>
<feature type="binding site" evidence="11">
    <location>
        <position position="107"/>
    </location>
    <ligand>
        <name>[4Fe-4S] cluster</name>
        <dbReference type="ChEBI" id="CHEBI:49883"/>
        <note>4Fe-4S-S-AdoMet</note>
    </ligand>
</feature>
<gene>
    <name evidence="15" type="ORF">MRX98_00660</name>
</gene>
<keyword evidence="5" id="KW-0949">S-adenosyl-L-methionine</keyword>
<evidence type="ECO:0000259" key="14">
    <source>
        <dbReference type="PROSITE" id="PS51918"/>
    </source>
</evidence>
<evidence type="ECO:0000256" key="13">
    <source>
        <dbReference type="SAM" id="MobiDB-lite"/>
    </source>
</evidence>
<dbReference type="PANTHER" id="PTHR30538">
    <property type="entry name" value="LYSINE 2,3-AMINOMUTASE-RELATED"/>
    <property type="match status" value="1"/>
</dbReference>
<organism evidence="15 16">
    <name type="scientific">Desulfatitalea alkaliphila</name>
    <dbReference type="NCBI Taxonomy" id="2929485"/>
    <lineage>
        <taxon>Bacteria</taxon>
        <taxon>Pseudomonadati</taxon>
        <taxon>Thermodesulfobacteriota</taxon>
        <taxon>Desulfobacteria</taxon>
        <taxon>Desulfobacterales</taxon>
        <taxon>Desulfosarcinaceae</taxon>
        <taxon>Desulfatitalea</taxon>
    </lineage>
</organism>
<dbReference type="InterPro" id="IPR013785">
    <property type="entry name" value="Aldolase_TIM"/>
</dbReference>
<dbReference type="CDD" id="cd01335">
    <property type="entry name" value="Radical_SAM"/>
    <property type="match status" value="1"/>
</dbReference>
<comment type="similarity">
    <text evidence="3">Belongs to the radical SAM superfamily. KamA family.</text>
</comment>
<dbReference type="RefSeq" id="WP_246902133.1">
    <property type="nucleotide sequence ID" value="NZ_JALJRB010000001.1"/>
</dbReference>
<dbReference type="GO" id="GO:0046872">
    <property type="term" value="F:metal ion binding"/>
    <property type="evidence" value="ECO:0007669"/>
    <property type="project" value="UniProtKB-KW"/>
</dbReference>
<dbReference type="PROSITE" id="PS51918">
    <property type="entry name" value="RADICAL_SAM"/>
    <property type="match status" value="1"/>
</dbReference>
<dbReference type="Pfam" id="PF12544">
    <property type="entry name" value="LAM_C"/>
    <property type="match status" value="1"/>
</dbReference>
<evidence type="ECO:0000256" key="12">
    <source>
        <dbReference type="PIRSR" id="PIRSR603739-50"/>
    </source>
</evidence>
<keyword evidence="7 12" id="KW-0663">Pyridoxal phosphate</keyword>
<dbReference type="SFLD" id="SFLDG01070">
    <property type="entry name" value="PLP-dependent"/>
    <property type="match status" value="1"/>
</dbReference>
<dbReference type="SFLD" id="SFLDS00029">
    <property type="entry name" value="Radical_SAM"/>
    <property type="match status" value="1"/>
</dbReference>
<keyword evidence="8" id="KW-0408">Iron</keyword>
<evidence type="ECO:0000256" key="6">
    <source>
        <dbReference type="ARBA" id="ARBA00022723"/>
    </source>
</evidence>
<evidence type="ECO:0000256" key="5">
    <source>
        <dbReference type="ARBA" id="ARBA00022691"/>
    </source>
</evidence>
<keyword evidence="9 11" id="KW-0411">Iron-sulfur</keyword>
<dbReference type="InterPro" id="IPR025895">
    <property type="entry name" value="LAM_C_dom"/>
</dbReference>
<name>A0AA41QY35_9BACT</name>
<keyword evidence="4 11" id="KW-0004">4Fe-4S</keyword>
<dbReference type="InterPro" id="IPR003739">
    <property type="entry name" value="Lys_aminomutase/Glu_NH3_mut"/>
</dbReference>
<keyword evidence="10" id="KW-0413">Isomerase</keyword>
<evidence type="ECO:0000256" key="9">
    <source>
        <dbReference type="ARBA" id="ARBA00023014"/>
    </source>
</evidence>
<dbReference type="Gene3D" id="3.20.20.70">
    <property type="entry name" value="Aldolase class I"/>
    <property type="match status" value="1"/>
</dbReference>
<feature type="binding site" evidence="11">
    <location>
        <position position="100"/>
    </location>
    <ligand>
        <name>[4Fe-4S] cluster</name>
        <dbReference type="ChEBI" id="CHEBI:49883"/>
        <note>4Fe-4S-S-AdoMet</note>
    </ligand>
</feature>
<evidence type="ECO:0000313" key="15">
    <source>
        <dbReference type="EMBL" id="MCJ8499067.1"/>
    </source>
</evidence>
<evidence type="ECO:0000256" key="8">
    <source>
        <dbReference type="ARBA" id="ARBA00023004"/>
    </source>
</evidence>
<reference evidence="15" key="1">
    <citation type="submission" date="2022-04" db="EMBL/GenBank/DDBJ databases">
        <title>Desulfatitalea alkaliphila sp. nov., a novel anaerobic sulfate-reducing bacterium isolated from terrestrial mud volcano, Taman Peninsula, Russia.</title>
        <authorList>
            <person name="Khomyakova M.A."/>
            <person name="Merkel A.Y."/>
            <person name="Slobodkin A.I."/>
        </authorList>
    </citation>
    <scope>NUCLEOTIDE SEQUENCE</scope>
    <source>
        <strain evidence="15">M08but</strain>
    </source>
</reference>
<evidence type="ECO:0000256" key="10">
    <source>
        <dbReference type="ARBA" id="ARBA00023235"/>
    </source>
</evidence>
<evidence type="ECO:0000313" key="16">
    <source>
        <dbReference type="Proteomes" id="UP001165427"/>
    </source>
</evidence>
<evidence type="ECO:0000256" key="1">
    <source>
        <dbReference type="ARBA" id="ARBA00001933"/>
    </source>
</evidence>
<evidence type="ECO:0000256" key="2">
    <source>
        <dbReference type="ARBA" id="ARBA00001966"/>
    </source>
</evidence>
<dbReference type="GO" id="GO:0016853">
    <property type="term" value="F:isomerase activity"/>
    <property type="evidence" value="ECO:0007669"/>
    <property type="project" value="UniProtKB-KW"/>
</dbReference>
<dbReference type="InterPro" id="IPR058240">
    <property type="entry name" value="rSAM_sf"/>
</dbReference>
<comment type="cofactor">
    <cofactor evidence="2">
        <name>[4Fe-4S] cluster</name>
        <dbReference type="ChEBI" id="CHEBI:49883"/>
    </cofactor>
</comment>
<proteinExistence type="inferred from homology"/>
<accession>A0AA41QY35</accession>
<keyword evidence="16" id="KW-1185">Reference proteome</keyword>
<comment type="cofactor">
    <cofactor evidence="1 12">
        <name>pyridoxal 5'-phosphate</name>
        <dbReference type="ChEBI" id="CHEBI:597326"/>
    </cofactor>
</comment>
<dbReference type="GO" id="GO:0051539">
    <property type="term" value="F:4 iron, 4 sulfur cluster binding"/>
    <property type="evidence" value="ECO:0007669"/>
    <property type="project" value="UniProtKB-KW"/>
</dbReference>
<sequence>MDETNWRDLLKPPADGSSPCWGPDSGLRARALFPVRVNAYFAALIQSADDPLGRQVIPSAAELDDPATADDPLTEERQSPVPRVIHRYPGRVVLLVSDQCAVHCRFCMRKRRVIQTHRDGKPQLDRALAYIRQRTDIQEVILSGGDPLMRADADLAALLSELRAMPHLRRLRIHTRMPGVLPQRVTPALVALLAGYHPLYVNIHFNHPAELTPAVATACNRLADAGIPLGSQTVLLKGVNDDPVVLTDLMERLLDLRVRPYCLHMLDRVPGTRHFQVPVERALSLLAALRGPLSGMGVPHMMVDLPGGGGKMALTPDAVIAKGPEQWWIRNWQGGIYTYP</sequence>